<organism evidence="9 10">
    <name type="scientific">Thermocatellispora tengchongensis</name>
    <dbReference type="NCBI Taxonomy" id="1073253"/>
    <lineage>
        <taxon>Bacteria</taxon>
        <taxon>Bacillati</taxon>
        <taxon>Actinomycetota</taxon>
        <taxon>Actinomycetes</taxon>
        <taxon>Streptosporangiales</taxon>
        <taxon>Streptosporangiaceae</taxon>
        <taxon>Thermocatellispora</taxon>
    </lineage>
</organism>
<keyword evidence="2 5" id="KW-0812">Transmembrane</keyword>
<evidence type="ECO:0000256" key="5">
    <source>
        <dbReference type="HAMAP-Rule" id="MF_00445"/>
    </source>
</evidence>
<dbReference type="GO" id="GO:0005886">
    <property type="term" value="C:plasma membrane"/>
    <property type="evidence" value="ECO:0007669"/>
    <property type="project" value="UniProtKB-SubCell"/>
</dbReference>
<dbReference type="InterPro" id="IPR001750">
    <property type="entry name" value="ND/Mrp_TM"/>
</dbReference>
<dbReference type="Pfam" id="PF00361">
    <property type="entry name" value="Proton_antipo_M"/>
    <property type="match status" value="2"/>
</dbReference>
<proteinExistence type="inferred from homology"/>
<keyword evidence="5" id="KW-0813">Transport</keyword>
<feature type="domain" description="NADH:quinone oxidoreductase/Mrp antiporter transmembrane" evidence="8">
    <location>
        <begin position="432"/>
        <end position="495"/>
    </location>
</feature>
<dbReference type="GO" id="GO:0042773">
    <property type="term" value="P:ATP synthesis coupled electron transport"/>
    <property type="evidence" value="ECO:0007669"/>
    <property type="project" value="InterPro"/>
</dbReference>
<dbReference type="EC" id="7.1.1.-" evidence="5"/>
<dbReference type="GO" id="GO:0050136">
    <property type="term" value="F:NADH dehydrogenase (quinone) (non-electrogenic) activity"/>
    <property type="evidence" value="ECO:0007669"/>
    <property type="project" value="UniProtKB-UniRule"/>
</dbReference>
<feature type="transmembrane region" description="Helical" evidence="5">
    <location>
        <begin position="287"/>
        <end position="307"/>
    </location>
</feature>
<keyword evidence="10" id="KW-1185">Reference proteome</keyword>
<evidence type="ECO:0000256" key="2">
    <source>
        <dbReference type="ARBA" id="ARBA00022692"/>
    </source>
</evidence>
<feature type="transmembrane region" description="Helical" evidence="5">
    <location>
        <begin position="481"/>
        <end position="501"/>
    </location>
</feature>
<dbReference type="EMBL" id="JACHGN010000034">
    <property type="protein sequence ID" value="MBB5139879.1"/>
    <property type="molecule type" value="Genomic_DNA"/>
</dbReference>
<comment type="catalytic activity">
    <reaction evidence="5">
        <text>a quinone + NADH + 5 H(+)(in) = a quinol + NAD(+) + 4 H(+)(out)</text>
        <dbReference type="Rhea" id="RHEA:57888"/>
        <dbReference type="ChEBI" id="CHEBI:15378"/>
        <dbReference type="ChEBI" id="CHEBI:24646"/>
        <dbReference type="ChEBI" id="CHEBI:57540"/>
        <dbReference type="ChEBI" id="CHEBI:57945"/>
        <dbReference type="ChEBI" id="CHEBI:132124"/>
    </reaction>
</comment>
<dbReference type="GO" id="GO:0048038">
    <property type="term" value="F:quinone binding"/>
    <property type="evidence" value="ECO:0007669"/>
    <property type="project" value="UniProtKB-KW"/>
</dbReference>
<evidence type="ECO:0000256" key="7">
    <source>
        <dbReference type="SAM" id="MobiDB-lite"/>
    </source>
</evidence>
<feature type="transmembrane region" description="Helical" evidence="5">
    <location>
        <begin position="316"/>
        <end position="335"/>
    </location>
</feature>
<keyword evidence="5" id="KW-1003">Cell membrane</keyword>
<feature type="region of interest" description="Disordered" evidence="7">
    <location>
        <begin position="545"/>
        <end position="618"/>
    </location>
</feature>
<feature type="transmembrane region" description="Helical" evidence="5">
    <location>
        <begin position="125"/>
        <end position="142"/>
    </location>
</feature>
<feature type="transmembrane region" description="Helical" evidence="5">
    <location>
        <begin position="90"/>
        <end position="113"/>
    </location>
</feature>
<evidence type="ECO:0000256" key="3">
    <source>
        <dbReference type="ARBA" id="ARBA00022989"/>
    </source>
</evidence>
<reference evidence="9 10" key="1">
    <citation type="submission" date="2020-08" db="EMBL/GenBank/DDBJ databases">
        <title>Genomic Encyclopedia of Type Strains, Phase IV (KMG-IV): sequencing the most valuable type-strain genomes for metagenomic binning, comparative biology and taxonomic classification.</title>
        <authorList>
            <person name="Goeker M."/>
        </authorList>
    </citation>
    <scope>NUCLEOTIDE SEQUENCE [LARGE SCALE GENOMIC DNA]</scope>
    <source>
        <strain evidence="9 10">DSM 45615</strain>
    </source>
</reference>
<dbReference type="Proteomes" id="UP000578449">
    <property type="component" value="Unassembled WGS sequence"/>
</dbReference>
<dbReference type="RefSeq" id="WP_246519539.1">
    <property type="nucleotide sequence ID" value="NZ_BAABIX010000071.1"/>
</dbReference>
<feature type="transmembrane region" description="Helical" evidence="5">
    <location>
        <begin position="46"/>
        <end position="70"/>
    </location>
</feature>
<evidence type="ECO:0000313" key="9">
    <source>
        <dbReference type="EMBL" id="MBB5139879.1"/>
    </source>
</evidence>
<dbReference type="GO" id="GO:0008137">
    <property type="term" value="F:NADH dehydrogenase (ubiquinone) activity"/>
    <property type="evidence" value="ECO:0007669"/>
    <property type="project" value="InterPro"/>
</dbReference>
<evidence type="ECO:0000259" key="8">
    <source>
        <dbReference type="Pfam" id="PF00361"/>
    </source>
</evidence>
<dbReference type="GO" id="GO:0012505">
    <property type="term" value="C:endomembrane system"/>
    <property type="evidence" value="ECO:0007669"/>
    <property type="project" value="UniProtKB-SubCell"/>
</dbReference>
<dbReference type="PANTHER" id="PTHR22773">
    <property type="entry name" value="NADH DEHYDROGENASE"/>
    <property type="match status" value="1"/>
</dbReference>
<feature type="compositionally biased region" description="Low complexity" evidence="7">
    <location>
        <begin position="595"/>
        <end position="618"/>
    </location>
</feature>
<feature type="transmembrane region" description="Helical" evidence="5">
    <location>
        <begin position="221"/>
        <end position="245"/>
    </location>
</feature>
<comment type="caution">
    <text evidence="9">The sequence shown here is derived from an EMBL/GenBank/DDBJ whole genome shotgun (WGS) entry which is preliminary data.</text>
</comment>
<dbReference type="AlphaFoldDB" id="A0A840PLQ4"/>
<dbReference type="InterPro" id="IPR010096">
    <property type="entry name" value="NADH-Q_OxRdtase_suN/2"/>
</dbReference>
<feature type="transmembrane region" description="Helical" evidence="5">
    <location>
        <begin position="632"/>
        <end position="654"/>
    </location>
</feature>
<evidence type="ECO:0000256" key="1">
    <source>
        <dbReference type="ARBA" id="ARBA00004127"/>
    </source>
</evidence>
<evidence type="ECO:0000313" key="10">
    <source>
        <dbReference type="Proteomes" id="UP000578449"/>
    </source>
</evidence>
<comment type="subcellular location">
    <subcellularLocation>
        <location evidence="5">Cell membrane</location>
        <topology evidence="5">Multi-pass membrane protein</topology>
    </subcellularLocation>
    <subcellularLocation>
        <location evidence="1">Endomembrane system</location>
        <topology evidence="1">Multi-pass membrane protein</topology>
    </subcellularLocation>
    <subcellularLocation>
        <location evidence="6">Membrane</location>
        <topology evidence="6">Multi-pass membrane protein</topology>
    </subcellularLocation>
</comment>
<evidence type="ECO:0000256" key="6">
    <source>
        <dbReference type="RuleBase" id="RU000320"/>
    </source>
</evidence>
<keyword evidence="5" id="KW-1278">Translocase</keyword>
<keyword evidence="3 5" id="KW-1133">Transmembrane helix</keyword>
<dbReference type="HAMAP" id="MF_00445">
    <property type="entry name" value="NDH1_NuoN_1"/>
    <property type="match status" value="1"/>
</dbReference>
<comment type="subunit">
    <text evidence="5">NDH-1 is composed of 14 different subunits. Subunits NuoA, H, J, K, L, M, N constitute the membrane sector of the complex.</text>
</comment>
<comment type="similarity">
    <text evidence="5">Belongs to the complex I subunit 2 family.</text>
</comment>
<feature type="transmembrane region" description="Helical" evidence="5">
    <location>
        <begin position="148"/>
        <end position="168"/>
    </location>
</feature>
<gene>
    <name evidence="5" type="primary">nuoN</name>
    <name evidence="9" type="ORF">HNP84_009643</name>
</gene>
<feature type="domain" description="NADH:quinone oxidoreductase/Mrp antiporter transmembrane" evidence="8">
    <location>
        <begin position="145"/>
        <end position="368"/>
    </location>
</feature>
<keyword evidence="5" id="KW-0520">NAD</keyword>
<feature type="transmembrane region" description="Helical" evidence="5">
    <location>
        <begin position="257"/>
        <end position="281"/>
    </location>
</feature>
<keyword evidence="4 5" id="KW-0472">Membrane</keyword>
<evidence type="ECO:0000256" key="4">
    <source>
        <dbReference type="ARBA" id="ARBA00023136"/>
    </source>
</evidence>
<feature type="region of interest" description="Disordered" evidence="7">
    <location>
        <begin position="378"/>
        <end position="428"/>
    </location>
</feature>
<keyword evidence="5" id="KW-0874">Quinone</keyword>
<name>A0A840PLQ4_9ACTN</name>
<protein>
    <recommendedName>
        <fullName evidence="5">NADH-quinone oxidoreductase subunit N</fullName>
        <ecNumber evidence="5">7.1.1.-</ecNumber>
    </recommendedName>
    <alternativeName>
        <fullName evidence="5">NADH dehydrogenase I subunit N</fullName>
    </alternativeName>
    <alternativeName>
        <fullName evidence="5">NDH-1 subunit N</fullName>
    </alternativeName>
</protein>
<sequence>MIQTIDYAAIAPALILAVTAAAVLLLDAFLPAPTPGRETRLSGRTLLGLVTLAGVLAALAAVAAQALTGGVRRTFCVPPGLASGEPPCSYVVDSFALVLAGLVLAAAVVVVLLSMGELADGRIPAGEWYFLTLCTLVGAVALPAARDLVMLVVALELVSLPVFALTALKRYDGRSSEAAVKLFLVSVVSTAVMLFGVSLLYGLTGTVYLDRLAIPADAPPVATVGVVLVLAGFAFKVAAVPFHAWAGDVYQGAPIPVAALLSVISKAVGFAGLILLLALALSEQAHVWAPLVAAISALTMTAGNLLALRQRHAVRLLAWSSVAQSGYILAPLGVAAATGPAATGASVAYLVFYAAMNLGAFAVVMHVTRHPAPTALPAEPAGALAQDSRPSTQGPGALGQEPGVLAQASSAPGQARGPSQSGAEAGAQEPGDLDAYRGLARRNPAAALALAFCLICLAGLPPGLAGLFAKIVVFREIVDGGGVVLAIVMAVNTVIGLYYYVAWTARLFTPPAPAAIPTASTPAALRAQPVVPAAVPMSIAPVPSTGDAVQVPSTGDAGPTPGTGNAAQVRPGSGDAGPVSGTGNAGPVPGTRDIAPAPLATEAPPAPGAPEAAPVPAATGATTAAREWATPVGVAIVIAVGVAIAFSLAPQAVFDLLPPAFPG</sequence>
<feature type="transmembrane region" description="Helical" evidence="5">
    <location>
        <begin position="347"/>
        <end position="367"/>
    </location>
</feature>
<feature type="transmembrane region" description="Helical" evidence="5">
    <location>
        <begin position="6"/>
        <end position="26"/>
    </location>
</feature>
<feature type="compositionally biased region" description="Polar residues" evidence="7">
    <location>
        <begin position="407"/>
        <end position="422"/>
    </location>
</feature>
<feature type="transmembrane region" description="Helical" evidence="5">
    <location>
        <begin position="180"/>
        <end position="201"/>
    </location>
</feature>
<accession>A0A840PLQ4</accession>
<comment type="function">
    <text evidence="5">NDH-1 shuttles electrons from NADH, via FMN and iron-sulfur (Fe-S) centers, to quinones in the respiratory chain. The immediate electron acceptor for the enzyme in this species is believed to be a menaquinone. Couples the redox reaction to proton translocation (for every two electrons transferred, four hydrogen ions are translocated across the cytoplasmic membrane), and thus conserves the redox energy in a proton gradient.</text>
</comment>
<feature type="transmembrane region" description="Helical" evidence="5">
    <location>
        <begin position="445"/>
        <end position="469"/>
    </location>
</feature>